<evidence type="ECO:0000313" key="2">
    <source>
        <dbReference type="Proteomes" id="UP000658514"/>
    </source>
</evidence>
<organism evidence="1 2">
    <name type="scientific">Calothrix parietina FACHB-288</name>
    <dbReference type="NCBI Taxonomy" id="2692896"/>
    <lineage>
        <taxon>Bacteria</taxon>
        <taxon>Bacillati</taxon>
        <taxon>Cyanobacteriota</taxon>
        <taxon>Cyanophyceae</taxon>
        <taxon>Nostocales</taxon>
        <taxon>Calotrichaceae</taxon>
        <taxon>Calothrix</taxon>
    </lineage>
</organism>
<name>A0ABR8AKW2_9CYAN</name>
<dbReference type="EMBL" id="JACJQH010000069">
    <property type="protein sequence ID" value="MBD2199855.1"/>
    <property type="molecule type" value="Genomic_DNA"/>
</dbReference>
<sequence>MCDFDKGFILCICKDKEKPIVHNKNSRRYKQEQATTPKVYRWYLSTFKRYKSDDEPLMEGLYELPAADIGKGLTDDWVLLNLNDRNCFDVDYTPQEGDNLVIQDAHKEWIYLSFIFQNGGWARGHYNPFDIIQTLSMNGEVKQIGSY</sequence>
<dbReference type="Proteomes" id="UP000658514">
    <property type="component" value="Unassembled WGS sequence"/>
</dbReference>
<proteinExistence type="predicted"/>
<gene>
    <name evidence="1" type="ORF">H6G24_31015</name>
</gene>
<protein>
    <submittedName>
        <fullName evidence="1">Uncharacterized protein</fullName>
    </submittedName>
</protein>
<reference evidence="1 2" key="1">
    <citation type="journal article" date="2020" name="ISME J.">
        <title>Comparative genomics reveals insights into cyanobacterial evolution and habitat adaptation.</title>
        <authorList>
            <person name="Chen M.Y."/>
            <person name="Teng W.K."/>
            <person name="Zhao L."/>
            <person name="Hu C.X."/>
            <person name="Zhou Y.K."/>
            <person name="Han B.P."/>
            <person name="Song L.R."/>
            <person name="Shu W.S."/>
        </authorList>
    </citation>
    <scope>NUCLEOTIDE SEQUENCE [LARGE SCALE GENOMIC DNA]</scope>
    <source>
        <strain evidence="1 2">FACHB-288</strain>
    </source>
</reference>
<accession>A0ABR8AKW2</accession>
<evidence type="ECO:0000313" key="1">
    <source>
        <dbReference type="EMBL" id="MBD2199855.1"/>
    </source>
</evidence>
<keyword evidence="2" id="KW-1185">Reference proteome</keyword>
<comment type="caution">
    <text evidence="1">The sequence shown here is derived from an EMBL/GenBank/DDBJ whole genome shotgun (WGS) entry which is preliminary data.</text>
</comment>